<feature type="domain" description="K Homology" evidence="8">
    <location>
        <begin position="549"/>
        <end position="596"/>
    </location>
</feature>
<dbReference type="GO" id="GO:0046872">
    <property type="term" value="F:metal ion binding"/>
    <property type="evidence" value="ECO:0007669"/>
    <property type="project" value="UniProtKB-KW"/>
</dbReference>
<keyword evidence="5" id="KW-0479">Metal-binding</keyword>
<feature type="domain" description="Exoribonuclease phosphorolytic" evidence="9">
    <location>
        <begin position="316"/>
        <end position="449"/>
    </location>
</feature>
<dbReference type="Pfam" id="PF03726">
    <property type="entry name" value="PNPase"/>
    <property type="match status" value="1"/>
</dbReference>
<keyword evidence="3" id="KW-0808">Transferase</keyword>
<keyword evidence="6" id="KW-0460">Magnesium</keyword>
<feature type="non-terminal residue" evidence="12">
    <location>
        <position position="600"/>
    </location>
</feature>
<dbReference type="PANTHER" id="PTHR11252:SF0">
    <property type="entry name" value="POLYRIBONUCLEOTIDE NUCLEOTIDYLTRANSFERASE 1, MITOCHONDRIAL"/>
    <property type="match status" value="1"/>
</dbReference>
<dbReference type="InterPro" id="IPR004088">
    <property type="entry name" value="KH_dom_type_1"/>
</dbReference>
<evidence type="ECO:0000259" key="8">
    <source>
        <dbReference type="Pfam" id="PF00013"/>
    </source>
</evidence>
<dbReference type="NCBIfam" id="NF008805">
    <property type="entry name" value="PRK11824.1"/>
    <property type="match status" value="1"/>
</dbReference>
<feature type="domain" description="Exoribonuclease phosphorolytic" evidence="9">
    <location>
        <begin position="11"/>
        <end position="141"/>
    </location>
</feature>
<dbReference type="GO" id="GO:0004654">
    <property type="term" value="F:polyribonucleotide nucleotidyltransferase activity"/>
    <property type="evidence" value="ECO:0007669"/>
    <property type="project" value="UniProtKB-EC"/>
</dbReference>
<dbReference type="PROSITE" id="PS50084">
    <property type="entry name" value="KH_TYPE_1"/>
    <property type="match status" value="1"/>
</dbReference>
<dbReference type="CDD" id="cd11364">
    <property type="entry name" value="RNase_PH_PNPase_2"/>
    <property type="match status" value="1"/>
</dbReference>
<dbReference type="Pfam" id="PF00013">
    <property type="entry name" value="KH_1"/>
    <property type="match status" value="1"/>
</dbReference>
<reference evidence="12" key="1">
    <citation type="journal article" date="2015" name="Nature">
        <title>Complex archaea that bridge the gap between prokaryotes and eukaryotes.</title>
        <authorList>
            <person name="Spang A."/>
            <person name="Saw J.H."/>
            <person name="Jorgensen S.L."/>
            <person name="Zaremba-Niedzwiedzka K."/>
            <person name="Martijn J."/>
            <person name="Lind A.E."/>
            <person name="van Eijk R."/>
            <person name="Schleper C."/>
            <person name="Guy L."/>
            <person name="Ettema T.J."/>
        </authorList>
    </citation>
    <scope>NUCLEOTIDE SEQUENCE</scope>
</reference>
<feature type="domain" description="Polyribonucleotide nucleotidyltransferase RNA-binding" evidence="11">
    <location>
        <begin position="257"/>
        <end position="313"/>
    </location>
</feature>
<dbReference type="AlphaFoldDB" id="A0A0F9I8W7"/>
<organism evidence="12">
    <name type="scientific">marine sediment metagenome</name>
    <dbReference type="NCBI Taxonomy" id="412755"/>
    <lineage>
        <taxon>unclassified sequences</taxon>
        <taxon>metagenomes</taxon>
        <taxon>ecological metagenomes</taxon>
    </lineage>
</organism>
<dbReference type="Pfam" id="PF01138">
    <property type="entry name" value="RNase_PH"/>
    <property type="match status" value="2"/>
</dbReference>
<dbReference type="InterPro" id="IPR036612">
    <property type="entry name" value="KH_dom_type_1_sf"/>
</dbReference>
<dbReference type="GO" id="GO:0006402">
    <property type="term" value="P:mRNA catabolic process"/>
    <property type="evidence" value="ECO:0007669"/>
    <property type="project" value="InterPro"/>
</dbReference>
<feature type="domain" description="Exoribonuclease phosphorolytic" evidence="10">
    <location>
        <begin position="144"/>
        <end position="207"/>
    </location>
</feature>
<proteinExistence type="inferred from homology"/>
<evidence type="ECO:0000256" key="2">
    <source>
        <dbReference type="ARBA" id="ARBA00022490"/>
    </source>
</evidence>
<dbReference type="InterPro" id="IPR012162">
    <property type="entry name" value="PNPase"/>
</dbReference>
<keyword evidence="7" id="KW-0694">RNA-binding</keyword>
<gene>
    <name evidence="12" type="ORF">LCGC14_1689140</name>
</gene>
<dbReference type="InterPro" id="IPR036345">
    <property type="entry name" value="ExoRNase_PH_dom2_sf"/>
</dbReference>
<comment type="caution">
    <text evidence="12">The sequence shown here is derived from an EMBL/GenBank/DDBJ whole genome shotgun (WGS) entry which is preliminary data.</text>
</comment>
<evidence type="ECO:0000259" key="11">
    <source>
        <dbReference type="Pfam" id="PF03726"/>
    </source>
</evidence>
<evidence type="ECO:0000259" key="10">
    <source>
        <dbReference type="Pfam" id="PF03725"/>
    </source>
</evidence>
<evidence type="ECO:0000256" key="1">
    <source>
        <dbReference type="ARBA" id="ARBA00012416"/>
    </source>
</evidence>
<dbReference type="EC" id="2.7.7.8" evidence="1"/>
<dbReference type="Gene3D" id="3.30.230.70">
    <property type="entry name" value="GHMP Kinase, N-terminal domain"/>
    <property type="match status" value="2"/>
</dbReference>
<dbReference type="InterPro" id="IPR009019">
    <property type="entry name" value="KH_sf_prok-type"/>
</dbReference>
<dbReference type="SUPFAM" id="SSF54211">
    <property type="entry name" value="Ribosomal protein S5 domain 2-like"/>
    <property type="match status" value="2"/>
</dbReference>
<accession>A0A0F9I8W7</accession>
<dbReference type="InterPro" id="IPR020568">
    <property type="entry name" value="Ribosomal_Su5_D2-typ_SF"/>
</dbReference>
<dbReference type="GO" id="GO:0005829">
    <property type="term" value="C:cytosol"/>
    <property type="evidence" value="ECO:0007669"/>
    <property type="project" value="TreeGrafter"/>
</dbReference>
<dbReference type="SUPFAM" id="SSF55666">
    <property type="entry name" value="Ribonuclease PH domain 2-like"/>
    <property type="match status" value="2"/>
</dbReference>
<dbReference type="HAMAP" id="MF_01595">
    <property type="entry name" value="PNPase"/>
    <property type="match status" value="1"/>
</dbReference>
<dbReference type="Gene3D" id="3.30.1370.10">
    <property type="entry name" value="K Homology domain, type 1"/>
    <property type="match status" value="1"/>
</dbReference>
<evidence type="ECO:0000256" key="6">
    <source>
        <dbReference type="ARBA" id="ARBA00022842"/>
    </source>
</evidence>
<dbReference type="SUPFAM" id="SSF54814">
    <property type="entry name" value="Prokaryotic type KH domain (KH-domain type II)"/>
    <property type="match status" value="1"/>
</dbReference>
<dbReference type="GO" id="GO:0000175">
    <property type="term" value="F:3'-5'-RNA exonuclease activity"/>
    <property type="evidence" value="ECO:0007669"/>
    <property type="project" value="TreeGrafter"/>
</dbReference>
<dbReference type="NCBIfam" id="TIGR03591">
    <property type="entry name" value="polynuc_phos"/>
    <property type="match status" value="1"/>
</dbReference>
<dbReference type="Pfam" id="PF03725">
    <property type="entry name" value="RNase_PH_C"/>
    <property type="match status" value="1"/>
</dbReference>
<sequence length="600" mass="65337">MIEKFSRSIGGRELTMEVGRVAGLANGAVMVRYGDSMILVTACMGAPREGVDFFPLTVDYEERLYAAGKIPGSFFRREGRPSSQAILTDRLTDRPLRPLFPKGMRNEVQVIGTVLSADQENDPDILIITGASAALTISDIPFEGPIAGTRIGYLNDQFVVNPTFAQLNDSELDLVVAGTRDAVVMVEAGATEVPESLVLEAIRIGQDVNAELVSLQEEMAARVGKPKAQLEMITLPEEVCAAVEEFVRSRDWDLLAAAKNERDEAMAGRRAEVIEALGETYTDDQLKAALKEVLKSTVRARILEEGRRLDDRKMDEIRPVSCEVGLLPRTHGSGLFTRGETQVLTITTLGSMGEQQKIDGIEPEESRRFLHHYNFPPFSVGEARFLRGPSRRDIGHGALAHRAVTPILPSKEDWPYTIRVVSEVLESNGSSSMATVCGTTLSLMDAGVPIKAPVAGIAMGLVMDGDRFKVLTDILGVEDHLGDMDFKVTGTEAGITAFQMDVKIAGINREIMQQALEQAKAGRLHILGKMNEAMPSSRDGLSPHAPRIFTLQIKQDKIREVIGTGGKVIRGIIEETGCKINVDDEGLISIASVDEDSAQR</sequence>
<dbReference type="InterPro" id="IPR015848">
    <property type="entry name" value="PNPase_PH_RNA-bd_bac/org-type"/>
</dbReference>
<protein>
    <recommendedName>
        <fullName evidence="1">polyribonucleotide nucleotidyltransferase</fullName>
        <ecNumber evidence="1">2.7.7.8</ecNumber>
    </recommendedName>
</protein>
<evidence type="ECO:0000256" key="5">
    <source>
        <dbReference type="ARBA" id="ARBA00022723"/>
    </source>
</evidence>
<evidence type="ECO:0000256" key="7">
    <source>
        <dbReference type="ARBA" id="ARBA00022884"/>
    </source>
</evidence>
<dbReference type="InterPro" id="IPR015847">
    <property type="entry name" value="ExoRNase_PH_dom2"/>
</dbReference>
<dbReference type="FunFam" id="3.30.1370.10:FF:000001">
    <property type="entry name" value="Polyribonucleotide nucleotidyltransferase"/>
    <property type="match status" value="1"/>
</dbReference>
<evidence type="ECO:0000256" key="3">
    <source>
        <dbReference type="ARBA" id="ARBA00022679"/>
    </source>
</evidence>
<dbReference type="CDD" id="cd02393">
    <property type="entry name" value="KH-I_PNPase"/>
    <property type="match status" value="1"/>
</dbReference>
<evidence type="ECO:0000259" key="9">
    <source>
        <dbReference type="Pfam" id="PF01138"/>
    </source>
</evidence>
<dbReference type="CDD" id="cd11363">
    <property type="entry name" value="RNase_PH_PNPase_1"/>
    <property type="match status" value="1"/>
</dbReference>
<dbReference type="InterPro" id="IPR001247">
    <property type="entry name" value="ExoRNase_PH_dom1"/>
</dbReference>
<keyword evidence="2" id="KW-0963">Cytoplasm</keyword>
<dbReference type="FunFam" id="3.30.230.70:FF:000001">
    <property type="entry name" value="Polyribonucleotide nucleotidyltransferase"/>
    <property type="match status" value="1"/>
</dbReference>
<dbReference type="InterPro" id="IPR027408">
    <property type="entry name" value="PNPase/RNase_PH_dom_sf"/>
</dbReference>
<dbReference type="EMBL" id="LAZR01014749">
    <property type="protein sequence ID" value="KKM16109.1"/>
    <property type="molecule type" value="Genomic_DNA"/>
</dbReference>
<keyword evidence="4" id="KW-0548">Nucleotidyltransferase</keyword>
<name>A0A0F9I8W7_9ZZZZ</name>
<evidence type="ECO:0000256" key="4">
    <source>
        <dbReference type="ARBA" id="ARBA00022695"/>
    </source>
</evidence>
<dbReference type="GO" id="GO:0003723">
    <property type="term" value="F:RNA binding"/>
    <property type="evidence" value="ECO:0007669"/>
    <property type="project" value="UniProtKB-KW"/>
</dbReference>
<dbReference type="GO" id="GO:0006396">
    <property type="term" value="P:RNA processing"/>
    <property type="evidence" value="ECO:0007669"/>
    <property type="project" value="InterPro"/>
</dbReference>
<dbReference type="PANTHER" id="PTHR11252">
    <property type="entry name" value="POLYRIBONUCLEOTIDE NUCLEOTIDYLTRANSFERASE"/>
    <property type="match status" value="1"/>
</dbReference>
<evidence type="ECO:0000313" key="12">
    <source>
        <dbReference type="EMBL" id="KKM16109.1"/>
    </source>
</evidence>
<dbReference type="FunFam" id="3.30.230.70:FF:000002">
    <property type="entry name" value="Polyribonucleotide nucleotidyltransferase"/>
    <property type="match status" value="1"/>
</dbReference>